<feature type="transmembrane region" description="Helical" evidence="1">
    <location>
        <begin position="340"/>
        <end position="361"/>
    </location>
</feature>
<feature type="transmembrane region" description="Helical" evidence="1">
    <location>
        <begin position="124"/>
        <end position="144"/>
    </location>
</feature>
<feature type="transmembrane region" description="Helical" evidence="1">
    <location>
        <begin position="66"/>
        <end position="84"/>
    </location>
</feature>
<dbReference type="AlphaFoldDB" id="A0A382H0J0"/>
<dbReference type="EMBL" id="UINC01058250">
    <property type="protein sequence ID" value="SVB80293.1"/>
    <property type="molecule type" value="Genomic_DNA"/>
</dbReference>
<proteinExistence type="predicted"/>
<feature type="transmembrane region" description="Helical" evidence="1">
    <location>
        <begin position="156"/>
        <end position="176"/>
    </location>
</feature>
<feature type="transmembrane region" description="Helical" evidence="1">
    <location>
        <begin position="367"/>
        <end position="390"/>
    </location>
</feature>
<keyword evidence="1" id="KW-0812">Transmembrane</keyword>
<evidence type="ECO:0000313" key="2">
    <source>
        <dbReference type="EMBL" id="SVB80293.1"/>
    </source>
</evidence>
<dbReference type="InterPro" id="IPR011701">
    <property type="entry name" value="MFS"/>
</dbReference>
<dbReference type="SUPFAM" id="SSF103473">
    <property type="entry name" value="MFS general substrate transporter"/>
    <property type="match status" value="1"/>
</dbReference>
<gene>
    <name evidence="2" type="ORF">METZ01_LOCUS233147</name>
</gene>
<feature type="transmembrane region" description="Helical" evidence="1">
    <location>
        <begin position="203"/>
        <end position="227"/>
    </location>
</feature>
<feature type="transmembrane region" description="Helical" evidence="1">
    <location>
        <begin position="33"/>
        <end position="54"/>
    </location>
</feature>
<sequence>MLSCFFSALGLGYAKFFVLGYLSAEVYTAEDKIWLIQAINSLLTVGPVLAYVFTAPIVSACKKRHVMTASALLTGVILTLGHFSGWPGSAWLYLFLIGLIMSVFGAAKMSTVPIESEDSGRSPFFVNGMLSAVFIVGMLVGIPLGTYCYDWDVLRGIALGIGIFVLASASAFGLVYKHERKIAFGKAYANLVEDSISLFVKHILYLISAPLFWGVAGAVSLAVTAYAEQRALGGATECSLMSLYAAIGIIAGNVLSPRFAPKRYSAAFVSGIALLVLVAGIPVFVEVGLNQVNDAHALYFPLAAYMILLGFFFGICSNLIDAEYLQRVGEEGKEGTGATLHSFCIAGFTFLVGAIVGLSILRGWMDAISQFVLLAALVAIGVLPLFFLALKAGSLNRVLSFVLSRLIGLLLSLRYRVK</sequence>
<organism evidence="2">
    <name type="scientific">marine metagenome</name>
    <dbReference type="NCBI Taxonomy" id="408172"/>
    <lineage>
        <taxon>unclassified sequences</taxon>
        <taxon>metagenomes</taxon>
        <taxon>ecological metagenomes</taxon>
    </lineage>
</organism>
<reference evidence="2" key="1">
    <citation type="submission" date="2018-05" db="EMBL/GenBank/DDBJ databases">
        <authorList>
            <person name="Lanie J.A."/>
            <person name="Ng W.-L."/>
            <person name="Kazmierczak K.M."/>
            <person name="Andrzejewski T.M."/>
            <person name="Davidsen T.M."/>
            <person name="Wayne K.J."/>
            <person name="Tettelin H."/>
            <person name="Glass J.I."/>
            <person name="Rusch D."/>
            <person name="Podicherti R."/>
            <person name="Tsui H.-C.T."/>
            <person name="Winkler M.E."/>
        </authorList>
    </citation>
    <scope>NUCLEOTIDE SEQUENCE</scope>
</reference>
<dbReference type="Gene3D" id="1.20.1250.20">
    <property type="entry name" value="MFS general substrate transporter like domains"/>
    <property type="match status" value="1"/>
</dbReference>
<accession>A0A382H0J0</accession>
<keyword evidence="1" id="KW-1133">Transmembrane helix</keyword>
<feature type="transmembrane region" description="Helical" evidence="1">
    <location>
        <begin position="297"/>
        <end position="320"/>
    </location>
</feature>
<evidence type="ECO:0008006" key="3">
    <source>
        <dbReference type="Google" id="ProtNLM"/>
    </source>
</evidence>
<feature type="transmembrane region" description="Helical" evidence="1">
    <location>
        <begin position="239"/>
        <end position="255"/>
    </location>
</feature>
<protein>
    <recommendedName>
        <fullName evidence="3">Major facilitator superfamily (MFS) profile domain-containing protein</fullName>
    </recommendedName>
</protein>
<feature type="non-terminal residue" evidence="2">
    <location>
        <position position="418"/>
    </location>
</feature>
<feature type="transmembrane region" description="Helical" evidence="1">
    <location>
        <begin position="267"/>
        <end position="285"/>
    </location>
</feature>
<keyword evidence="1" id="KW-0472">Membrane</keyword>
<dbReference type="GO" id="GO:0022857">
    <property type="term" value="F:transmembrane transporter activity"/>
    <property type="evidence" value="ECO:0007669"/>
    <property type="project" value="InterPro"/>
</dbReference>
<evidence type="ECO:0000256" key="1">
    <source>
        <dbReference type="SAM" id="Phobius"/>
    </source>
</evidence>
<dbReference type="Pfam" id="PF07690">
    <property type="entry name" value="MFS_1"/>
    <property type="match status" value="1"/>
</dbReference>
<dbReference type="InterPro" id="IPR036259">
    <property type="entry name" value="MFS_trans_sf"/>
</dbReference>
<name>A0A382H0J0_9ZZZZ</name>
<feature type="transmembrane region" description="Helical" evidence="1">
    <location>
        <begin position="90"/>
        <end position="112"/>
    </location>
</feature>